<dbReference type="GO" id="GO:0005886">
    <property type="term" value="C:plasma membrane"/>
    <property type="evidence" value="ECO:0007669"/>
    <property type="project" value="UniProtKB-SubCell"/>
</dbReference>
<reference evidence="9 10" key="1">
    <citation type="submission" date="2017-11" db="EMBL/GenBank/DDBJ databases">
        <title>Genomic Encyclopedia of Archaeal and Bacterial Type Strains, Phase II (KMG-II): From Individual Species to Whole Genera.</title>
        <authorList>
            <person name="Goeker M."/>
        </authorList>
    </citation>
    <scope>NUCLEOTIDE SEQUENCE [LARGE SCALE GENOMIC DNA]</scope>
    <source>
        <strain evidence="9 10">DSM 27763</strain>
    </source>
</reference>
<keyword evidence="10" id="KW-1185">Reference proteome</keyword>
<feature type="transmembrane region" description="Helical" evidence="7">
    <location>
        <begin position="36"/>
        <end position="55"/>
    </location>
</feature>
<keyword evidence="4 7" id="KW-0812">Transmembrane</keyword>
<keyword evidence="5 7" id="KW-1133">Transmembrane helix</keyword>
<dbReference type="EMBL" id="PGEZ01000001">
    <property type="protein sequence ID" value="PJJ56795.1"/>
    <property type="molecule type" value="Genomic_DNA"/>
</dbReference>
<dbReference type="InterPro" id="IPR000515">
    <property type="entry name" value="MetI-like"/>
</dbReference>
<keyword evidence="9" id="KW-0762">Sugar transport</keyword>
<dbReference type="Pfam" id="PF00528">
    <property type="entry name" value="BPD_transp_1"/>
    <property type="match status" value="1"/>
</dbReference>
<gene>
    <name evidence="9" type="ORF">CLV56_1008</name>
</gene>
<dbReference type="RefSeq" id="WP_245857611.1">
    <property type="nucleotide sequence ID" value="NZ_PGEZ01000001.1"/>
</dbReference>
<evidence type="ECO:0000256" key="7">
    <source>
        <dbReference type="RuleBase" id="RU363032"/>
    </source>
</evidence>
<evidence type="ECO:0000256" key="4">
    <source>
        <dbReference type="ARBA" id="ARBA00022692"/>
    </source>
</evidence>
<feature type="transmembrane region" description="Helical" evidence="7">
    <location>
        <begin position="159"/>
        <end position="180"/>
    </location>
</feature>
<evidence type="ECO:0000256" key="3">
    <source>
        <dbReference type="ARBA" id="ARBA00022475"/>
    </source>
</evidence>
<dbReference type="PANTHER" id="PTHR32243">
    <property type="entry name" value="MALTOSE TRANSPORT SYSTEM PERMEASE-RELATED"/>
    <property type="match status" value="1"/>
</dbReference>
<evidence type="ECO:0000256" key="6">
    <source>
        <dbReference type="ARBA" id="ARBA00023136"/>
    </source>
</evidence>
<dbReference type="Proteomes" id="UP000230842">
    <property type="component" value="Unassembled WGS sequence"/>
</dbReference>
<keyword evidence="3" id="KW-1003">Cell membrane</keyword>
<feature type="transmembrane region" description="Helical" evidence="7">
    <location>
        <begin position="240"/>
        <end position="261"/>
    </location>
</feature>
<dbReference type="Gene3D" id="1.10.3720.10">
    <property type="entry name" value="MetI-like"/>
    <property type="match status" value="1"/>
</dbReference>
<feature type="transmembrane region" description="Helical" evidence="7">
    <location>
        <begin position="123"/>
        <end position="147"/>
    </location>
</feature>
<dbReference type="PROSITE" id="PS50928">
    <property type="entry name" value="ABC_TM1"/>
    <property type="match status" value="1"/>
</dbReference>
<dbReference type="InterPro" id="IPR050901">
    <property type="entry name" value="BP-dep_ABC_trans_perm"/>
</dbReference>
<evidence type="ECO:0000313" key="9">
    <source>
        <dbReference type="EMBL" id="PJJ56795.1"/>
    </source>
</evidence>
<feature type="transmembrane region" description="Helical" evidence="7">
    <location>
        <begin position="296"/>
        <end position="317"/>
    </location>
</feature>
<organism evidence="9 10">
    <name type="scientific">Mumia flava</name>
    <dbReference type="NCBI Taxonomy" id="1348852"/>
    <lineage>
        <taxon>Bacteria</taxon>
        <taxon>Bacillati</taxon>
        <taxon>Actinomycetota</taxon>
        <taxon>Actinomycetes</taxon>
        <taxon>Propionibacteriales</taxon>
        <taxon>Nocardioidaceae</taxon>
        <taxon>Mumia</taxon>
    </lineage>
</organism>
<feature type="transmembrane region" description="Helical" evidence="7">
    <location>
        <begin position="9"/>
        <end position="30"/>
    </location>
</feature>
<protein>
    <submittedName>
        <fullName evidence="9">Multiple sugar transport system permease protein</fullName>
    </submittedName>
</protein>
<proteinExistence type="inferred from homology"/>
<dbReference type="PANTHER" id="PTHR32243:SF18">
    <property type="entry name" value="INNER MEMBRANE ABC TRANSPORTER PERMEASE PROTEIN YCJP"/>
    <property type="match status" value="1"/>
</dbReference>
<evidence type="ECO:0000256" key="5">
    <source>
        <dbReference type="ARBA" id="ARBA00022989"/>
    </source>
</evidence>
<dbReference type="GO" id="GO:0055085">
    <property type="term" value="P:transmembrane transport"/>
    <property type="evidence" value="ECO:0007669"/>
    <property type="project" value="InterPro"/>
</dbReference>
<evidence type="ECO:0000256" key="1">
    <source>
        <dbReference type="ARBA" id="ARBA00004651"/>
    </source>
</evidence>
<dbReference type="InterPro" id="IPR035906">
    <property type="entry name" value="MetI-like_sf"/>
</dbReference>
<accession>A0A2M9BFS0</accession>
<evidence type="ECO:0000256" key="2">
    <source>
        <dbReference type="ARBA" id="ARBA00022448"/>
    </source>
</evidence>
<comment type="subcellular location">
    <subcellularLocation>
        <location evidence="1 7">Cell membrane</location>
        <topology evidence="1 7">Multi-pass membrane protein</topology>
    </subcellularLocation>
</comment>
<feature type="domain" description="ABC transmembrane type-1" evidence="8">
    <location>
        <begin position="124"/>
        <end position="317"/>
    </location>
</feature>
<keyword evidence="6 7" id="KW-0472">Membrane</keyword>
<feature type="transmembrane region" description="Helical" evidence="7">
    <location>
        <begin position="67"/>
        <end position="86"/>
    </location>
</feature>
<dbReference type="SUPFAM" id="SSF161098">
    <property type="entry name" value="MetI-like"/>
    <property type="match status" value="1"/>
</dbReference>
<comment type="similarity">
    <text evidence="7">Belongs to the binding-protein-dependent transport system permease family.</text>
</comment>
<feature type="transmembrane region" description="Helical" evidence="7">
    <location>
        <begin position="192"/>
        <end position="215"/>
    </location>
</feature>
<evidence type="ECO:0000259" key="8">
    <source>
        <dbReference type="PROSITE" id="PS50928"/>
    </source>
</evidence>
<evidence type="ECO:0000313" key="10">
    <source>
        <dbReference type="Proteomes" id="UP000230842"/>
    </source>
</evidence>
<dbReference type="AlphaFoldDB" id="A0A2M9BFS0"/>
<sequence length="332" mass="35668">MSPRRKSRVIWSFVAIVIGLAFAAIGVLAIESPDLWLWLIVGTVFVITGVVGLLIGEAAPQVSMGSVVGAELIVLYTLTPVVYLVSLSLKGGNADVNQGGFLPHDPGFANYETVFQFELFQRALINSTGISIISTTISVVLATFAAYAVARLRFRGKKFVLSIALAIAMFPVVALVGPLFDMWRTLGIYDTWIGLIIPYLSFTLPMSIWVLSAFFREIPWEMEQAAQVDGATSWQAFRKVIVPLAAPGVFTAAIITFFFAWNDFVFGISLSSTTASIPVPASLAFFTGASQFDQPIAAIAAASVVVTVPIFVIVMLFQRKIVAGLTSGAVKG</sequence>
<keyword evidence="2 7" id="KW-0813">Transport</keyword>
<name>A0A2M9BFS0_9ACTN</name>
<dbReference type="CDD" id="cd06261">
    <property type="entry name" value="TM_PBP2"/>
    <property type="match status" value="1"/>
</dbReference>
<comment type="caution">
    <text evidence="9">The sequence shown here is derived from an EMBL/GenBank/DDBJ whole genome shotgun (WGS) entry which is preliminary data.</text>
</comment>